<dbReference type="SUPFAM" id="SSF50685">
    <property type="entry name" value="Barwin-like endoglucanases"/>
    <property type="match status" value="1"/>
</dbReference>
<keyword evidence="4" id="KW-1185">Reference proteome</keyword>
<dbReference type="PANTHER" id="PTHR31836:SF21">
    <property type="entry name" value="EXPANSIN-LIKE PROTEIN 7"/>
    <property type="match status" value="1"/>
</dbReference>
<dbReference type="OrthoDB" id="406505at2759"/>
<dbReference type="Gene3D" id="2.40.40.10">
    <property type="entry name" value="RlpA-like domain"/>
    <property type="match status" value="1"/>
</dbReference>
<evidence type="ECO:0000313" key="4">
    <source>
        <dbReference type="Proteomes" id="UP000271241"/>
    </source>
</evidence>
<dbReference type="PANTHER" id="PTHR31836">
    <property type="match status" value="1"/>
</dbReference>
<dbReference type="InterPro" id="IPR009009">
    <property type="entry name" value="RlpA-like_DPBB"/>
</dbReference>
<dbReference type="AlphaFoldDB" id="A0A4P9XV53"/>
<keyword evidence="1" id="KW-0732">Signal</keyword>
<dbReference type="Pfam" id="PF03330">
    <property type="entry name" value="DPBB_1"/>
    <property type="match status" value="1"/>
</dbReference>
<feature type="domain" description="RlpA-like protein double-psi beta-barrel" evidence="2">
    <location>
        <begin position="4"/>
        <end position="97"/>
    </location>
</feature>
<sequence length="103" mass="11320">MRRGDGTFYNMEGGYTACGEQHTDDEFYAAISPEWFKASNPNADPMCKKCALVKGPKGKVKVHINDKCPPCARNSIDLTPAAFNKIADKEAGRVQISWSFTAC</sequence>
<reference evidence="4" key="1">
    <citation type="journal article" date="2018" name="Nat. Microbiol.">
        <title>Leveraging single-cell genomics to expand the fungal tree of life.</title>
        <authorList>
            <person name="Ahrendt S.R."/>
            <person name="Quandt C.A."/>
            <person name="Ciobanu D."/>
            <person name="Clum A."/>
            <person name="Salamov A."/>
            <person name="Andreopoulos B."/>
            <person name="Cheng J.F."/>
            <person name="Woyke T."/>
            <person name="Pelin A."/>
            <person name="Henrissat B."/>
            <person name="Reynolds N.K."/>
            <person name="Benny G.L."/>
            <person name="Smith M.E."/>
            <person name="James T.Y."/>
            <person name="Grigoriev I.V."/>
        </authorList>
    </citation>
    <scope>NUCLEOTIDE SEQUENCE [LARGE SCALE GENOMIC DNA]</scope>
    <source>
        <strain evidence="4">RSA 1356</strain>
    </source>
</reference>
<protein>
    <submittedName>
        <fullName evidence="3">RlpA-like double-psi beta-barrel-protein domain-containing protein-containing protein</fullName>
    </submittedName>
</protein>
<dbReference type="STRING" id="78915.A0A4P9XV53"/>
<dbReference type="InterPro" id="IPR051477">
    <property type="entry name" value="Expansin_CellWall"/>
</dbReference>
<dbReference type="Proteomes" id="UP000271241">
    <property type="component" value="Unassembled WGS sequence"/>
</dbReference>
<name>A0A4P9XV53_9FUNG</name>
<dbReference type="InterPro" id="IPR036908">
    <property type="entry name" value="RlpA-like_sf"/>
</dbReference>
<dbReference type="EMBL" id="KZ992468">
    <property type="protein sequence ID" value="RKP10147.1"/>
    <property type="molecule type" value="Genomic_DNA"/>
</dbReference>
<accession>A0A4P9XV53</accession>
<proteinExistence type="predicted"/>
<evidence type="ECO:0000256" key="1">
    <source>
        <dbReference type="ARBA" id="ARBA00022729"/>
    </source>
</evidence>
<gene>
    <name evidence="3" type="ORF">THASP1DRAFT_13273</name>
</gene>
<evidence type="ECO:0000313" key="3">
    <source>
        <dbReference type="EMBL" id="RKP10147.1"/>
    </source>
</evidence>
<evidence type="ECO:0000259" key="2">
    <source>
        <dbReference type="Pfam" id="PF03330"/>
    </source>
</evidence>
<organism evidence="3 4">
    <name type="scientific">Thamnocephalis sphaerospora</name>
    <dbReference type="NCBI Taxonomy" id="78915"/>
    <lineage>
        <taxon>Eukaryota</taxon>
        <taxon>Fungi</taxon>
        <taxon>Fungi incertae sedis</taxon>
        <taxon>Zoopagomycota</taxon>
        <taxon>Zoopagomycotina</taxon>
        <taxon>Zoopagomycetes</taxon>
        <taxon>Zoopagales</taxon>
        <taxon>Sigmoideomycetaceae</taxon>
        <taxon>Thamnocephalis</taxon>
    </lineage>
</organism>
<dbReference type="CDD" id="cd22191">
    <property type="entry name" value="DPBB_RlpA_EXP_N-like"/>
    <property type="match status" value="1"/>
</dbReference>